<evidence type="ECO:0000313" key="1">
    <source>
        <dbReference type="EMBL" id="KAL0009165.1"/>
    </source>
</evidence>
<protein>
    <submittedName>
        <fullName evidence="1">Uncharacterized protein</fullName>
    </submittedName>
</protein>
<gene>
    <name evidence="1" type="ORF">SO802_010667</name>
</gene>
<keyword evidence="2" id="KW-1185">Reference proteome</keyword>
<reference evidence="1 2" key="1">
    <citation type="submission" date="2024-01" db="EMBL/GenBank/DDBJ databases">
        <title>A telomere-to-telomere, gap-free genome of sweet tea (Lithocarpus litseifolius).</title>
        <authorList>
            <person name="Zhou J."/>
        </authorList>
    </citation>
    <scope>NUCLEOTIDE SEQUENCE [LARGE SCALE GENOMIC DNA]</scope>
    <source>
        <strain evidence="1">Zhou-2022a</strain>
        <tissue evidence="1">Leaf</tissue>
    </source>
</reference>
<name>A0AAW2DEU8_9ROSI</name>
<evidence type="ECO:0000313" key="2">
    <source>
        <dbReference type="Proteomes" id="UP001459277"/>
    </source>
</evidence>
<organism evidence="1 2">
    <name type="scientific">Lithocarpus litseifolius</name>
    <dbReference type="NCBI Taxonomy" id="425828"/>
    <lineage>
        <taxon>Eukaryota</taxon>
        <taxon>Viridiplantae</taxon>
        <taxon>Streptophyta</taxon>
        <taxon>Embryophyta</taxon>
        <taxon>Tracheophyta</taxon>
        <taxon>Spermatophyta</taxon>
        <taxon>Magnoliopsida</taxon>
        <taxon>eudicotyledons</taxon>
        <taxon>Gunneridae</taxon>
        <taxon>Pentapetalae</taxon>
        <taxon>rosids</taxon>
        <taxon>fabids</taxon>
        <taxon>Fagales</taxon>
        <taxon>Fagaceae</taxon>
        <taxon>Lithocarpus</taxon>
    </lineage>
</organism>
<dbReference type="Proteomes" id="UP001459277">
    <property type="component" value="Unassembled WGS sequence"/>
</dbReference>
<sequence>MPSKFPPPWLTLILDSKFYENCDEHEGLQSFTSQCASSYKYIRIVGYFRYTQI</sequence>
<proteinExistence type="predicted"/>
<dbReference type="EMBL" id="JAZDWU010000003">
    <property type="protein sequence ID" value="KAL0009165.1"/>
    <property type="molecule type" value="Genomic_DNA"/>
</dbReference>
<comment type="caution">
    <text evidence="1">The sequence shown here is derived from an EMBL/GenBank/DDBJ whole genome shotgun (WGS) entry which is preliminary data.</text>
</comment>
<dbReference type="AlphaFoldDB" id="A0AAW2DEU8"/>
<accession>A0AAW2DEU8</accession>